<sequence length="389" mass="44283">IFTDDSLLASNKKQENLNVLLITIDTIRPDRLSCYSTKYLQTPRIDALAEKGAVFDRAFAHNPLTLPSHVNILLGTTPLYHGVHENSFSIVAEDFLTLAEYLKGKGYATGAFIGAFPLDSRFGLAQGFDVYDESYPSKSSNVFVFPERKAEKVIESAIDWIGKLDSKWFTWIHIWDPHSPYLPPDSFLLKFKDDLYSGEVAYVDSELGKFFDYLEKSNLAGNTLIVLTGDHGEALEEHGESTHGYFAYNSTLWVPLIIAGPGIEQTRVDEYVSHTDIFPTLCDVLGIEKPSFLQGISLLPLLRGKKIKNRVIYFESLLAFYHSGWAPLRGFIEEKVKFIDSPLPEFYNLEDDFDEEENLVQEINLERYQKRMKELIETYSSLQRPESAF</sequence>
<dbReference type="AlphaFoldDB" id="X1MXB8"/>
<feature type="non-terminal residue" evidence="2">
    <location>
        <position position="389"/>
    </location>
</feature>
<feature type="domain" description="Sulfatase N-terminal" evidence="1">
    <location>
        <begin position="18"/>
        <end position="287"/>
    </location>
</feature>
<dbReference type="Pfam" id="PF00884">
    <property type="entry name" value="Sulfatase"/>
    <property type="match status" value="1"/>
</dbReference>
<comment type="caution">
    <text evidence="2">The sequence shown here is derived from an EMBL/GenBank/DDBJ whole genome shotgun (WGS) entry which is preliminary data.</text>
</comment>
<dbReference type="EMBL" id="BARV01007658">
    <property type="protein sequence ID" value="GAI10984.1"/>
    <property type="molecule type" value="Genomic_DNA"/>
</dbReference>
<name>X1MXB8_9ZZZZ</name>
<dbReference type="InterPro" id="IPR017850">
    <property type="entry name" value="Alkaline_phosphatase_core_sf"/>
</dbReference>
<feature type="non-terminal residue" evidence="2">
    <location>
        <position position="1"/>
    </location>
</feature>
<gene>
    <name evidence="2" type="ORF">S06H3_15557</name>
</gene>
<proteinExistence type="predicted"/>
<dbReference type="CDD" id="cd16148">
    <property type="entry name" value="sulfatase_like"/>
    <property type="match status" value="1"/>
</dbReference>
<dbReference type="PANTHER" id="PTHR43751:SF3">
    <property type="entry name" value="SULFATASE N-TERMINAL DOMAIN-CONTAINING PROTEIN"/>
    <property type="match status" value="1"/>
</dbReference>
<dbReference type="InterPro" id="IPR000917">
    <property type="entry name" value="Sulfatase_N"/>
</dbReference>
<dbReference type="PANTHER" id="PTHR43751">
    <property type="entry name" value="SULFATASE"/>
    <property type="match status" value="1"/>
</dbReference>
<organism evidence="2">
    <name type="scientific">marine sediment metagenome</name>
    <dbReference type="NCBI Taxonomy" id="412755"/>
    <lineage>
        <taxon>unclassified sequences</taxon>
        <taxon>metagenomes</taxon>
        <taxon>ecological metagenomes</taxon>
    </lineage>
</organism>
<dbReference type="Gene3D" id="3.40.720.10">
    <property type="entry name" value="Alkaline Phosphatase, subunit A"/>
    <property type="match status" value="2"/>
</dbReference>
<dbReference type="InterPro" id="IPR052701">
    <property type="entry name" value="GAG_Ulvan_Degrading_Sulfatases"/>
</dbReference>
<dbReference type="SUPFAM" id="SSF53649">
    <property type="entry name" value="Alkaline phosphatase-like"/>
    <property type="match status" value="1"/>
</dbReference>
<evidence type="ECO:0000259" key="1">
    <source>
        <dbReference type="Pfam" id="PF00884"/>
    </source>
</evidence>
<reference evidence="2" key="1">
    <citation type="journal article" date="2014" name="Front. Microbiol.">
        <title>High frequency of phylogenetically diverse reductive dehalogenase-homologous genes in deep subseafloor sedimentary metagenomes.</title>
        <authorList>
            <person name="Kawai M."/>
            <person name="Futagami T."/>
            <person name="Toyoda A."/>
            <person name="Takaki Y."/>
            <person name="Nishi S."/>
            <person name="Hori S."/>
            <person name="Arai W."/>
            <person name="Tsubouchi T."/>
            <person name="Morono Y."/>
            <person name="Uchiyama I."/>
            <person name="Ito T."/>
            <person name="Fujiyama A."/>
            <person name="Inagaki F."/>
            <person name="Takami H."/>
        </authorList>
    </citation>
    <scope>NUCLEOTIDE SEQUENCE</scope>
    <source>
        <strain evidence="2">Expedition CK06-06</strain>
    </source>
</reference>
<protein>
    <recommendedName>
        <fullName evidence="1">Sulfatase N-terminal domain-containing protein</fullName>
    </recommendedName>
</protein>
<accession>X1MXB8</accession>
<evidence type="ECO:0000313" key="2">
    <source>
        <dbReference type="EMBL" id="GAI10984.1"/>
    </source>
</evidence>